<organism evidence="3 4">
    <name type="scientific">Kitasatospora putterlickiae</name>
    <dbReference type="NCBI Taxonomy" id="221725"/>
    <lineage>
        <taxon>Bacteria</taxon>
        <taxon>Bacillati</taxon>
        <taxon>Actinomycetota</taxon>
        <taxon>Actinomycetes</taxon>
        <taxon>Kitasatosporales</taxon>
        <taxon>Streptomycetaceae</taxon>
        <taxon>Kitasatospora</taxon>
    </lineage>
</organism>
<sequence length="718" mass="76583">MGMGGTDGGRPSGEGAGPYMGLDGARSNSERTTATPHTRHTPPTPMPHPRPPARARFDLVAWVAAPRPEAAPGVFRQGYRQLDPDRAEAARVPTWPLLLRAGLNAVVGWFAYLYGTQLLMYLLVWFGRQTGIGPLAEPSEAGAMFTLLVVNVITVSVVIKVFGRMGRWLEVWRRYAVPLLSRTVTEEEPASAEEKAEAVRQRDPWAGLRQGGAVVAAGRLDGEAVGDVDYVRIQRAWESAQADRAFLPAFVEQVSLRGAAAFAHPSEARELPGRAERHDLLLAQVRLGTAQDVPKNPPAHRSAGFALDPAVLGTSLLAVGPAGTGKTARLARPVAEALCLQALAGTACAVVIGSAEADLGPDDWYDVVIAPGHAGSRYGLDLYGAAQDPDEAAARLAEALLPDELTARAETARTALQQMVGPFHAAFGRYPGVRELRTLLAGEPEALESLVKGLRAAGRLGSYERDLEHRERQRGRADDPGALLADRLALLDRPAFEGVFATDGAGRPPFAMRVLDHPLRVRVKLPERSHPEAARMLSRLLVGQFVQAAGARGDRSLFAGLVVDDASSALDIGIVRGLQRLRGANAGVVLLLRTLVDLPEALRAPLFGAVGCRAAFPGIAPWDGRLFSEAWGTHLVRETAVTLAPDTSGGIVRRAGRLGRKALSGTTAQTESVTTREVERLRWSPSDLAHALPAGHAVLSLTAVSGEQVPPLLVDLRD</sequence>
<evidence type="ECO:0008006" key="5">
    <source>
        <dbReference type="Google" id="ProtNLM"/>
    </source>
</evidence>
<evidence type="ECO:0000313" key="4">
    <source>
        <dbReference type="Proteomes" id="UP001499863"/>
    </source>
</evidence>
<proteinExistence type="predicted"/>
<keyword evidence="2" id="KW-1133">Transmembrane helix</keyword>
<evidence type="ECO:0000313" key="3">
    <source>
        <dbReference type="EMBL" id="GAA1388055.1"/>
    </source>
</evidence>
<dbReference type="InterPro" id="IPR027417">
    <property type="entry name" value="P-loop_NTPase"/>
</dbReference>
<dbReference type="Proteomes" id="UP001499863">
    <property type="component" value="Unassembled WGS sequence"/>
</dbReference>
<feature type="compositionally biased region" description="Gly residues" evidence="1">
    <location>
        <begin position="1"/>
        <end position="18"/>
    </location>
</feature>
<accession>A0ABN1XRJ2</accession>
<dbReference type="SUPFAM" id="SSF52540">
    <property type="entry name" value="P-loop containing nucleoside triphosphate hydrolases"/>
    <property type="match status" value="1"/>
</dbReference>
<feature type="transmembrane region" description="Helical" evidence="2">
    <location>
        <begin position="143"/>
        <end position="163"/>
    </location>
</feature>
<keyword evidence="2" id="KW-0472">Membrane</keyword>
<dbReference type="Gene3D" id="3.40.50.300">
    <property type="entry name" value="P-loop containing nucleotide triphosphate hydrolases"/>
    <property type="match status" value="1"/>
</dbReference>
<evidence type="ECO:0000256" key="2">
    <source>
        <dbReference type="SAM" id="Phobius"/>
    </source>
</evidence>
<evidence type="ECO:0000256" key="1">
    <source>
        <dbReference type="SAM" id="MobiDB-lite"/>
    </source>
</evidence>
<name>A0ABN1XRJ2_9ACTN</name>
<feature type="transmembrane region" description="Helical" evidence="2">
    <location>
        <begin position="101"/>
        <end position="123"/>
    </location>
</feature>
<comment type="caution">
    <text evidence="3">The sequence shown here is derived from an EMBL/GenBank/DDBJ whole genome shotgun (WGS) entry which is preliminary data.</text>
</comment>
<feature type="region of interest" description="Disordered" evidence="1">
    <location>
        <begin position="1"/>
        <end position="52"/>
    </location>
</feature>
<reference evidence="3 4" key="1">
    <citation type="journal article" date="2019" name="Int. J. Syst. Evol. Microbiol.">
        <title>The Global Catalogue of Microorganisms (GCM) 10K type strain sequencing project: providing services to taxonomists for standard genome sequencing and annotation.</title>
        <authorList>
            <consortium name="The Broad Institute Genomics Platform"/>
            <consortium name="The Broad Institute Genome Sequencing Center for Infectious Disease"/>
            <person name="Wu L."/>
            <person name="Ma J."/>
        </authorList>
    </citation>
    <scope>NUCLEOTIDE SEQUENCE [LARGE SCALE GENOMIC DNA]</scope>
    <source>
        <strain evidence="3 4">JCM 12393</strain>
    </source>
</reference>
<dbReference type="EMBL" id="BAAAKJ010000067">
    <property type="protein sequence ID" value="GAA1388055.1"/>
    <property type="molecule type" value="Genomic_DNA"/>
</dbReference>
<keyword evidence="4" id="KW-1185">Reference proteome</keyword>
<protein>
    <recommendedName>
        <fullName evidence="5">ATP-binding protein</fullName>
    </recommendedName>
</protein>
<keyword evidence="2" id="KW-0812">Transmembrane</keyword>
<feature type="compositionally biased region" description="Pro residues" evidence="1">
    <location>
        <begin position="42"/>
        <end position="52"/>
    </location>
</feature>
<gene>
    <name evidence="3" type="ORF">GCM10009639_14020</name>
</gene>